<proteinExistence type="predicted"/>
<evidence type="ECO:0008006" key="3">
    <source>
        <dbReference type="Google" id="ProtNLM"/>
    </source>
</evidence>
<dbReference type="RefSeq" id="WP_090228064.1">
    <property type="nucleotide sequence ID" value="NZ_FOZP01000007.1"/>
</dbReference>
<dbReference type="Pfam" id="PF11013">
    <property type="entry name" value="DUF2851"/>
    <property type="match status" value="1"/>
</dbReference>
<name>A0A1I6RZS7_9FLAO</name>
<dbReference type="Proteomes" id="UP000199312">
    <property type="component" value="Unassembled WGS sequence"/>
</dbReference>
<keyword evidence="2" id="KW-1185">Reference proteome</keyword>
<dbReference type="EMBL" id="FOZP01000007">
    <property type="protein sequence ID" value="SFS70209.1"/>
    <property type="molecule type" value="Genomic_DNA"/>
</dbReference>
<dbReference type="AlphaFoldDB" id="A0A1I6RZS7"/>
<dbReference type="InterPro" id="IPR021272">
    <property type="entry name" value="DUF2851"/>
</dbReference>
<sequence>MKENLLHFIWKLKLFSVNNLCSTLGEKIQIISVGTENFNSGPDFLNSKIEINGQLWAGNVEIHLNSSDWYVHQHEIDENYDSVILHVVWNHDIDVFRKNNNPISTLELKEFVSVELLDNYKQLFNKKKHWINCENSIETVGSFTIKNWIERLYFERLEQKANYFQEVLNTTNNNWEATLFVLLAKNFGLKINADAFLNTALSFDFSILRKVAHNQYQLEALLFGQAGLLGENIENEYFKQLQSDYNYLKVKFKLVSISKNEIQFFRLRPNNFPTIRLSQLASLYYKFQNLFSKIIEIEHLVDFYAIFNVSTSQFWETHYTFNKESKKSTKKLTKSFIDLLLINTIIPLKFMYLKALGATDYTSVISLIEQLKPEKNTIISKFNELIIKSNNAFETQALLQLKNEYCSKQLCLQCAIGKELLKP</sequence>
<evidence type="ECO:0000313" key="2">
    <source>
        <dbReference type="Proteomes" id="UP000199312"/>
    </source>
</evidence>
<protein>
    <recommendedName>
        <fullName evidence="3">DUF2851 domain-containing protein</fullName>
    </recommendedName>
</protein>
<gene>
    <name evidence="1" type="ORF">SAMN04488006_2689</name>
</gene>
<dbReference type="STRING" id="593133.SAMN04488006_2689"/>
<evidence type="ECO:0000313" key="1">
    <source>
        <dbReference type="EMBL" id="SFS70209.1"/>
    </source>
</evidence>
<dbReference type="OrthoDB" id="1005072at2"/>
<reference evidence="2" key="1">
    <citation type="submission" date="2016-10" db="EMBL/GenBank/DDBJ databases">
        <authorList>
            <person name="Varghese N."/>
            <person name="Submissions S."/>
        </authorList>
    </citation>
    <scope>NUCLEOTIDE SEQUENCE [LARGE SCALE GENOMIC DNA]</scope>
    <source>
        <strain evidence="2">DSM 24450</strain>
    </source>
</reference>
<accession>A0A1I6RZS7</accession>
<organism evidence="1 2">
    <name type="scientific">Lutibacter maritimus</name>
    <dbReference type="NCBI Taxonomy" id="593133"/>
    <lineage>
        <taxon>Bacteria</taxon>
        <taxon>Pseudomonadati</taxon>
        <taxon>Bacteroidota</taxon>
        <taxon>Flavobacteriia</taxon>
        <taxon>Flavobacteriales</taxon>
        <taxon>Flavobacteriaceae</taxon>
        <taxon>Lutibacter</taxon>
    </lineage>
</organism>